<evidence type="ECO:0000313" key="2">
    <source>
        <dbReference type="Proteomes" id="UP000287651"/>
    </source>
</evidence>
<comment type="caution">
    <text evidence="1">The sequence shown here is derived from an EMBL/GenBank/DDBJ whole genome shotgun (WGS) entry which is preliminary data.</text>
</comment>
<dbReference type="EMBL" id="AMZH03004789">
    <property type="protein sequence ID" value="RRT68131.1"/>
    <property type="molecule type" value="Genomic_DNA"/>
</dbReference>
<reference evidence="1 2" key="1">
    <citation type="journal article" date="2014" name="Agronomy (Basel)">
        <title>A Draft Genome Sequence for Ensete ventricosum, the Drought-Tolerant Tree Against Hunger.</title>
        <authorList>
            <person name="Harrison J."/>
            <person name="Moore K.A."/>
            <person name="Paszkiewicz K."/>
            <person name="Jones T."/>
            <person name="Grant M."/>
            <person name="Ambacheew D."/>
            <person name="Muzemil S."/>
            <person name="Studholme D.J."/>
        </authorList>
    </citation>
    <scope>NUCLEOTIDE SEQUENCE [LARGE SCALE GENOMIC DNA]</scope>
</reference>
<sequence length="121" mass="13996">MAIWIAFLEECNEEEDDLRGLPTMTGSLMERRSSSTERRYLSGTVPAIENHLLVHGRRRGRVPPHDQLLRRLQVPLCRRSSRSVHGQAIGFHGLRFDWASCVLRGRVRRLLLLLLLLWSLS</sequence>
<dbReference type="Proteomes" id="UP000287651">
    <property type="component" value="Unassembled WGS sequence"/>
</dbReference>
<evidence type="ECO:0000313" key="1">
    <source>
        <dbReference type="EMBL" id="RRT68131.1"/>
    </source>
</evidence>
<name>A0A426ZVZ4_ENSVE</name>
<dbReference type="AlphaFoldDB" id="A0A426ZVZ4"/>
<proteinExistence type="predicted"/>
<protein>
    <submittedName>
        <fullName evidence="1">Uncharacterized protein</fullName>
    </submittedName>
</protein>
<organism evidence="1 2">
    <name type="scientific">Ensete ventricosum</name>
    <name type="common">Abyssinian banana</name>
    <name type="synonym">Musa ensete</name>
    <dbReference type="NCBI Taxonomy" id="4639"/>
    <lineage>
        <taxon>Eukaryota</taxon>
        <taxon>Viridiplantae</taxon>
        <taxon>Streptophyta</taxon>
        <taxon>Embryophyta</taxon>
        <taxon>Tracheophyta</taxon>
        <taxon>Spermatophyta</taxon>
        <taxon>Magnoliopsida</taxon>
        <taxon>Liliopsida</taxon>
        <taxon>Zingiberales</taxon>
        <taxon>Musaceae</taxon>
        <taxon>Ensete</taxon>
    </lineage>
</organism>
<accession>A0A426ZVZ4</accession>
<gene>
    <name evidence="1" type="ORF">B296_00026366</name>
</gene>